<evidence type="ECO:0000256" key="10">
    <source>
        <dbReference type="ARBA" id="ARBA00022630"/>
    </source>
</evidence>
<evidence type="ECO:0000256" key="3">
    <source>
        <dbReference type="ARBA" id="ARBA00004496"/>
    </source>
</evidence>
<dbReference type="InterPro" id="IPR036635">
    <property type="entry name" value="MurB_C_sf"/>
</dbReference>
<comment type="function">
    <text evidence="2 20">Cell wall formation.</text>
</comment>
<dbReference type="GO" id="GO:0071555">
    <property type="term" value="P:cell wall organization"/>
    <property type="evidence" value="ECO:0007669"/>
    <property type="project" value="UniProtKB-KW"/>
</dbReference>
<feature type="active site" evidence="20">
    <location>
        <position position="336"/>
    </location>
</feature>
<keyword evidence="9 20" id="KW-0132">Cell division</keyword>
<dbReference type="InterPro" id="IPR003170">
    <property type="entry name" value="MurB"/>
</dbReference>
<comment type="catalytic activity">
    <reaction evidence="19 20">
        <text>UDP-N-acetyl-alpha-D-muramate + NADP(+) = UDP-N-acetyl-3-O-(1-carboxyvinyl)-alpha-D-glucosamine + NADPH + H(+)</text>
        <dbReference type="Rhea" id="RHEA:12248"/>
        <dbReference type="ChEBI" id="CHEBI:15378"/>
        <dbReference type="ChEBI" id="CHEBI:57783"/>
        <dbReference type="ChEBI" id="CHEBI:58349"/>
        <dbReference type="ChEBI" id="CHEBI:68483"/>
        <dbReference type="ChEBI" id="CHEBI:70757"/>
        <dbReference type="EC" id="1.3.1.98"/>
    </reaction>
</comment>
<comment type="similarity">
    <text evidence="5 20">Belongs to the MurB family.</text>
</comment>
<evidence type="ECO:0000256" key="7">
    <source>
        <dbReference type="ARBA" id="ARBA00015188"/>
    </source>
</evidence>
<sequence length="345" mass="37724">MLRLRQQVSLRTCNSLAIDELAEYLVEVASYAELLEALTLARQHAWPVTLLGGGSNVLLCGPVPGLVIVLALRGRRLLQRSRTEALIEAEAGENWHQLVNWTLDMGLAGLENLSLIPGTVGAAPVQNIGAYGVELEQCLHSLDAYDRSQNKIVSLMADDCQFAYRDSLFKRSPGRFVILRVRLRLWPQAVAPLHIDYAPLARAWQATGLVSPDARVVSELVCQIRRSRLPDPAVLANAGSFFHNPIVSGEQAQALLAKHPALVHYPQAGGRVKLAAGWLIDQAGWKGYREGPVGVHAEQALVLVNHGGAKGRDILQLARRIQADIQRRYGLELQIEPQAVGVPSL</sequence>
<evidence type="ECO:0000313" key="22">
    <source>
        <dbReference type="EMBL" id="SDU00038.1"/>
    </source>
</evidence>
<evidence type="ECO:0000256" key="2">
    <source>
        <dbReference type="ARBA" id="ARBA00003921"/>
    </source>
</evidence>
<dbReference type="GO" id="GO:0008360">
    <property type="term" value="P:regulation of cell shape"/>
    <property type="evidence" value="ECO:0007669"/>
    <property type="project" value="UniProtKB-KW"/>
</dbReference>
<dbReference type="STRING" id="1434072.SAMN05216210_1136"/>
<dbReference type="NCBIfam" id="NF010478">
    <property type="entry name" value="PRK13903.1"/>
    <property type="match status" value="1"/>
</dbReference>
<dbReference type="Pfam" id="PF02873">
    <property type="entry name" value="MurB_C"/>
    <property type="match status" value="1"/>
</dbReference>
<dbReference type="InterPro" id="IPR016169">
    <property type="entry name" value="FAD-bd_PCMH_sub2"/>
</dbReference>
<keyword evidence="8 20" id="KW-0963">Cytoplasm</keyword>
<dbReference type="GO" id="GO:0051301">
    <property type="term" value="P:cell division"/>
    <property type="evidence" value="ECO:0007669"/>
    <property type="project" value="UniProtKB-KW"/>
</dbReference>
<dbReference type="SUPFAM" id="SSF56194">
    <property type="entry name" value="Uridine diphospho-N-Acetylenolpyruvylglucosamine reductase, MurB, C-terminal domain"/>
    <property type="match status" value="1"/>
</dbReference>
<dbReference type="OrthoDB" id="9804753at2"/>
<dbReference type="AlphaFoldDB" id="A0A1H2EZ94"/>
<keyword evidence="17 20" id="KW-0961">Cell wall biogenesis/degradation</keyword>
<dbReference type="EMBL" id="LT629787">
    <property type="protein sequence ID" value="SDU00038.1"/>
    <property type="molecule type" value="Genomic_DNA"/>
</dbReference>
<dbReference type="NCBIfam" id="TIGR00179">
    <property type="entry name" value="murB"/>
    <property type="match status" value="1"/>
</dbReference>
<dbReference type="RefSeq" id="WP_092384982.1">
    <property type="nucleotide sequence ID" value="NZ_LT629787.1"/>
</dbReference>
<proteinExistence type="inferred from homology"/>
<dbReference type="Gene3D" id="3.30.43.10">
    <property type="entry name" value="Uridine Diphospho-n-acetylenolpyruvylglucosamine Reductase, domain 2"/>
    <property type="match status" value="1"/>
</dbReference>
<comment type="subcellular location">
    <subcellularLocation>
        <location evidence="3 20">Cytoplasm</location>
    </subcellularLocation>
</comment>
<comment type="pathway">
    <text evidence="4 20">Cell wall biogenesis; peptidoglycan biosynthesis.</text>
</comment>
<dbReference type="NCBIfam" id="NF000755">
    <property type="entry name" value="PRK00046.1"/>
    <property type="match status" value="1"/>
</dbReference>
<evidence type="ECO:0000256" key="16">
    <source>
        <dbReference type="ARBA" id="ARBA00023306"/>
    </source>
</evidence>
<dbReference type="InterPro" id="IPR016166">
    <property type="entry name" value="FAD-bd_PCMH"/>
</dbReference>
<dbReference type="InterPro" id="IPR011601">
    <property type="entry name" value="MurB_C"/>
</dbReference>
<keyword evidence="13 20" id="KW-0133">Cell shape</keyword>
<keyword evidence="15 20" id="KW-0560">Oxidoreductase</keyword>
<keyword evidence="14 20" id="KW-0573">Peptidoglycan synthesis</keyword>
<keyword evidence="12 20" id="KW-0521">NADP</keyword>
<dbReference type="InterPro" id="IPR006094">
    <property type="entry name" value="Oxid_FAD_bind_N"/>
</dbReference>
<evidence type="ECO:0000313" key="23">
    <source>
        <dbReference type="Proteomes" id="UP000243924"/>
    </source>
</evidence>
<evidence type="ECO:0000256" key="12">
    <source>
        <dbReference type="ARBA" id="ARBA00022857"/>
    </source>
</evidence>
<name>A0A1H2EZ94_9GAMM</name>
<evidence type="ECO:0000256" key="20">
    <source>
        <dbReference type="HAMAP-Rule" id="MF_00037"/>
    </source>
</evidence>
<evidence type="ECO:0000256" key="18">
    <source>
        <dbReference type="ARBA" id="ARBA00031026"/>
    </source>
</evidence>
<keyword evidence="16 20" id="KW-0131">Cell cycle</keyword>
<dbReference type="Gene3D" id="3.90.78.10">
    <property type="entry name" value="UDP-N-acetylenolpyruvoylglucosamine reductase, C-terminal domain"/>
    <property type="match status" value="1"/>
</dbReference>
<evidence type="ECO:0000256" key="4">
    <source>
        <dbReference type="ARBA" id="ARBA00004752"/>
    </source>
</evidence>
<dbReference type="InterPro" id="IPR036318">
    <property type="entry name" value="FAD-bd_PCMH-like_sf"/>
</dbReference>
<reference evidence="23" key="1">
    <citation type="submission" date="2016-10" db="EMBL/GenBank/DDBJ databases">
        <authorList>
            <person name="Varghese N."/>
            <person name="Submissions S."/>
        </authorList>
    </citation>
    <scope>NUCLEOTIDE SEQUENCE [LARGE SCALE GENOMIC DNA]</scope>
    <source>
        <strain evidence="23">CECT 8338</strain>
    </source>
</reference>
<dbReference type="SUPFAM" id="SSF56176">
    <property type="entry name" value="FAD-binding/transporter-associated domain-like"/>
    <property type="match status" value="1"/>
</dbReference>
<dbReference type="InterPro" id="IPR016167">
    <property type="entry name" value="FAD-bd_PCMH_sub1"/>
</dbReference>
<evidence type="ECO:0000256" key="11">
    <source>
        <dbReference type="ARBA" id="ARBA00022827"/>
    </source>
</evidence>
<feature type="active site" evidence="20">
    <location>
        <position position="165"/>
    </location>
</feature>
<dbReference type="PANTHER" id="PTHR21071">
    <property type="entry name" value="UDP-N-ACETYLENOLPYRUVOYLGLUCOSAMINE REDUCTASE"/>
    <property type="match status" value="1"/>
</dbReference>
<dbReference type="UniPathway" id="UPA00219"/>
<feature type="domain" description="FAD-binding PCMH-type" evidence="21">
    <location>
        <begin position="18"/>
        <end position="188"/>
    </location>
</feature>
<evidence type="ECO:0000256" key="6">
    <source>
        <dbReference type="ARBA" id="ARBA00012518"/>
    </source>
</evidence>
<keyword evidence="23" id="KW-1185">Reference proteome</keyword>
<keyword evidence="10 20" id="KW-0285">Flavoprotein</keyword>
<evidence type="ECO:0000256" key="5">
    <source>
        <dbReference type="ARBA" id="ARBA00010485"/>
    </source>
</evidence>
<evidence type="ECO:0000256" key="19">
    <source>
        <dbReference type="ARBA" id="ARBA00048914"/>
    </source>
</evidence>
<comment type="cofactor">
    <cofactor evidence="1 20">
        <name>FAD</name>
        <dbReference type="ChEBI" id="CHEBI:57692"/>
    </cofactor>
</comment>
<evidence type="ECO:0000256" key="9">
    <source>
        <dbReference type="ARBA" id="ARBA00022618"/>
    </source>
</evidence>
<dbReference type="GO" id="GO:0005829">
    <property type="term" value="C:cytosol"/>
    <property type="evidence" value="ECO:0007669"/>
    <property type="project" value="TreeGrafter"/>
</dbReference>
<evidence type="ECO:0000256" key="1">
    <source>
        <dbReference type="ARBA" id="ARBA00001974"/>
    </source>
</evidence>
<keyword evidence="11 20" id="KW-0274">FAD</keyword>
<dbReference type="GO" id="GO:0008762">
    <property type="term" value="F:UDP-N-acetylmuramate dehydrogenase activity"/>
    <property type="evidence" value="ECO:0007669"/>
    <property type="project" value="UniProtKB-UniRule"/>
</dbReference>
<dbReference type="EC" id="1.3.1.98" evidence="6 20"/>
<accession>A0A1H2EZ94</accession>
<evidence type="ECO:0000256" key="13">
    <source>
        <dbReference type="ARBA" id="ARBA00022960"/>
    </source>
</evidence>
<dbReference type="HAMAP" id="MF_00037">
    <property type="entry name" value="MurB"/>
    <property type="match status" value="1"/>
</dbReference>
<feature type="active site" description="Proton donor" evidence="20">
    <location>
        <position position="240"/>
    </location>
</feature>
<evidence type="ECO:0000256" key="17">
    <source>
        <dbReference type="ARBA" id="ARBA00023316"/>
    </source>
</evidence>
<gene>
    <name evidence="20" type="primary">murB</name>
    <name evidence="22" type="ORF">SAMN05216210_1136</name>
</gene>
<dbReference type="Proteomes" id="UP000243924">
    <property type="component" value="Chromosome I"/>
</dbReference>
<evidence type="ECO:0000259" key="21">
    <source>
        <dbReference type="PROSITE" id="PS51387"/>
    </source>
</evidence>
<dbReference type="PANTHER" id="PTHR21071:SF4">
    <property type="entry name" value="UDP-N-ACETYLENOLPYRUVOYLGLUCOSAMINE REDUCTASE"/>
    <property type="match status" value="1"/>
</dbReference>
<dbReference type="PROSITE" id="PS51387">
    <property type="entry name" value="FAD_PCMH"/>
    <property type="match status" value="1"/>
</dbReference>
<dbReference type="GO" id="GO:0009252">
    <property type="term" value="P:peptidoglycan biosynthetic process"/>
    <property type="evidence" value="ECO:0007669"/>
    <property type="project" value="UniProtKB-UniRule"/>
</dbReference>
<organism evidence="22 23">
    <name type="scientific">Halopseudomonas salegens</name>
    <dbReference type="NCBI Taxonomy" id="1434072"/>
    <lineage>
        <taxon>Bacteria</taxon>
        <taxon>Pseudomonadati</taxon>
        <taxon>Pseudomonadota</taxon>
        <taxon>Gammaproteobacteria</taxon>
        <taxon>Pseudomonadales</taxon>
        <taxon>Pseudomonadaceae</taxon>
        <taxon>Halopseudomonas</taxon>
    </lineage>
</organism>
<evidence type="ECO:0000256" key="8">
    <source>
        <dbReference type="ARBA" id="ARBA00022490"/>
    </source>
</evidence>
<dbReference type="GO" id="GO:0071949">
    <property type="term" value="F:FAD binding"/>
    <property type="evidence" value="ECO:0007669"/>
    <property type="project" value="InterPro"/>
</dbReference>
<protein>
    <recommendedName>
        <fullName evidence="7 20">UDP-N-acetylenolpyruvoylglucosamine reductase</fullName>
        <ecNumber evidence="6 20">1.3.1.98</ecNumber>
    </recommendedName>
    <alternativeName>
        <fullName evidence="18 20">UDP-N-acetylmuramate dehydrogenase</fullName>
    </alternativeName>
</protein>
<dbReference type="Pfam" id="PF01565">
    <property type="entry name" value="FAD_binding_4"/>
    <property type="match status" value="1"/>
</dbReference>
<evidence type="ECO:0000256" key="14">
    <source>
        <dbReference type="ARBA" id="ARBA00022984"/>
    </source>
</evidence>
<dbReference type="Gene3D" id="3.30.465.10">
    <property type="match status" value="1"/>
</dbReference>
<evidence type="ECO:0000256" key="15">
    <source>
        <dbReference type="ARBA" id="ARBA00023002"/>
    </source>
</evidence>